<dbReference type="InterPro" id="IPR050738">
    <property type="entry name" value="Sulfatase"/>
</dbReference>
<name>A0AAU7CHN5_9BACT</name>
<dbReference type="GO" id="GO:0004065">
    <property type="term" value="F:arylsulfatase activity"/>
    <property type="evidence" value="ECO:0007669"/>
    <property type="project" value="TreeGrafter"/>
</dbReference>
<dbReference type="RefSeq" id="WP_406697779.1">
    <property type="nucleotide sequence ID" value="NZ_CP155447.1"/>
</dbReference>
<dbReference type="GO" id="GO:0046872">
    <property type="term" value="F:metal ion binding"/>
    <property type="evidence" value="ECO:0007669"/>
    <property type="project" value="UniProtKB-KW"/>
</dbReference>
<dbReference type="Pfam" id="PF00884">
    <property type="entry name" value="Sulfatase"/>
    <property type="match status" value="1"/>
</dbReference>
<evidence type="ECO:0000259" key="5">
    <source>
        <dbReference type="Pfam" id="PF00884"/>
    </source>
</evidence>
<dbReference type="PANTHER" id="PTHR42693:SF53">
    <property type="entry name" value="ENDO-4-O-SULFATASE"/>
    <property type="match status" value="1"/>
</dbReference>
<dbReference type="InterPro" id="IPR017850">
    <property type="entry name" value="Alkaline_phosphatase_core_sf"/>
</dbReference>
<sequence>MKPRIRRALRASWLAALTMVMTGQGDGIASAAPAGKPNVVLLVADDLGFGDLGFQGARDIPTPHLDALAQGGVRCTNGYVSGPYCSPTRAGLLTGRYQQRFGHEFNPGNGSAKAPGLPVSETTLADRLKAAGYATGLVGKWHLGSAAQFHPQKRGFDEFFGFLGGQHTYFAGKSQDIYRGGDIIQEEAYLTDAFAREALSFIDRHKDHPFFLQLSFNAVHTPMDATEDRVARFAAIEDPKRRTYAAMVSALDEAAGKVIERIRSAGLEESTLIIFFSDNGGPTMLGTTTNGSRNVPLRGSKRTTLEGGVRVPFVLSWKGTLPAGKVYEQPIIQLDILPTALAAAGVAAKPEWKLDGVNLLPHLNGHSEQTPHDALYWRLGEQAAIRRGDWKLVRYDQTVDIDGAKSNGSKPPVTPFRLYNLTNDIGEAQDLSAENPDKTKELLAAWEDWSRQLAPPLWRPGNQPAKPVD</sequence>
<evidence type="ECO:0000256" key="2">
    <source>
        <dbReference type="ARBA" id="ARBA00022723"/>
    </source>
</evidence>
<comment type="similarity">
    <text evidence="1">Belongs to the sulfatase family.</text>
</comment>
<organism evidence="6">
    <name type="scientific">Singulisphaera sp. Ch08</name>
    <dbReference type="NCBI Taxonomy" id="3120278"/>
    <lineage>
        <taxon>Bacteria</taxon>
        <taxon>Pseudomonadati</taxon>
        <taxon>Planctomycetota</taxon>
        <taxon>Planctomycetia</taxon>
        <taxon>Isosphaerales</taxon>
        <taxon>Isosphaeraceae</taxon>
        <taxon>Singulisphaera</taxon>
    </lineage>
</organism>
<dbReference type="Gene3D" id="3.30.1120.10">
    <property type="match status" value="1"/>
</dbReference>
<dbReference type="InterPro" id="IPR000917">
    <property type="entry name" value="Sulfatase_N"/>
</dbReference>
<feature type="domain" description="Sulfatase N-terminal" evidence="5">
    <location>
        <begin position="37"/>
        <end position="346"/>
    </location>
</feature>
<keyword evidence="2" id="KW-0479">Metal-binding</keyword>
<keyword evidence="3 6" id="KW-0378">Hydrolase</keyword>
<keyword evidence="4" id="KW-0106">Calcium</keyword>
<dbReference type="InterPro" id="IPR024607">
    <property type="entry name" value="Sulfatase_CS"/>
</dbReference>
<evidence type="ECO:0000256" key="4">
    <source>
        <dbReference type="ARBA" id="ARBA00022837"/>
    </source>
</evidence>
<dbReference type="PROSITE" id="PS00149">
    <property type="entry name" value="SULFATASE_2"/>
    <property type="match status" value="1"/>
</dbReference>
<dbReference type="EMBL" id="CP155447">
    <property type="protein sequence ID" value="XBH04973.1"/>
    <property type="molecule type" value="Genomic_DNA"/>
</dbReference>
<evidence type="ECO:0000256" key="3">
    <source>
        <dbReference type="ARBA" id="ARBA00022801"/>
    </source>
</evidence>
<dbReference type="Gene3D" id="3.40.720.10">
    <property type="entry name" value="Alkaline Phosphatase, subunit A"/>
    <property type="match status" value="1"/>
</dbReference>
<reference evidence="6" key="1">
    <citation type="submission" date="2024-05" db="EMBL/GenBank/DDBJ databases">
        <title>Planctomycetes of the genus Singulisphaera possess chitinolytic capabilities.</title>
        <authorList>
            <person name="Ivanova A."/>
        </authorList>
    </citation>
    <scope>NUCLEOTIDE SEQUENCE</scope>
    <source>
        <strain evidence="6">Ch08T</strain>
    </source>
</reference>
<evidence type="ECO:0000313" key="6">
    <source>
        <dbReference type="EMBL" id="XBH04973.1"/>
    </source>
</evidence>
<proteinExistence type="inferred from homology"/>
<dbReference type="AlphaFoldDB" id="A0AAU7CHN5"/>
<gene>
    <name evidence="6" type="ORF">V5E97_02835</name>
</gene>
<dbReference type="PANTHER" id="PTHR42693">
    <property type="entry name" value="ARYLSULFATASE FAMILY MEMBER"/>
    <property type="match status" value="1"/>
</dbReference>
<dbReference type="SUPFAM" id="SSF53649">
    <property type="entry name" value="Alkaline phosphatase-like"/>
    <property type="match status" value="1"/>
</dbReference>
<accession>A0AAU7CHN5</accession>
<protein>
    <submittedName>
        <fullName evidence="6">Sulfatase-like hydrolase/transferase</fullName>
    </submittedName>
</protein>
<evidence type="ECO:0000256" key="1">
    <source>
        <dbReference type="ARBA" id="ARBA00008779"/>
    </source>
</evidence>